<proteinExistence type="predicted"/>
<dbReference type="EMBL" id="CP072649">
    <property type="protein sequence ID" value="QUW04439.1"/>
    <property type="molecule type" value="Genomic_DNA"/>
</dbReference>
<reference evidence="1 2" key="1">
    <citation type="submission" date="2021-03" db="EMBL/GenBank/DDBJ databases">
        <title>Genomic and phenotypic characterization of Chloracidobacterium isolates provides evidence for multiple species.</title>
        <authorList>
            <person name="Saini M.K."/>
            <person name="Costas A.M.G."/>
            <person name="Tank M."/>
            <person name="Bryant D.A."/>
        </authorList>
    </citation>
    <scope>NUCLEOTIDE SEQUENCE [LARGE SCALE GENOMIC DNA]</scope>
    <source>
        <strain evidence="1 2">BV2-C</strain>
    </source>
</reference>
<sequence>MADAAQRNAYDQAFKSLAEADPRALLALIGALPADAPAAVAPLSKELIASTRIADEIFLVETSMNAGLPTTCPCRRFCCC</sequence>
<keyword evidence="2" id="KW-1185">Reference proteome</keyword>
<dbReference type="RefSeq" id="WP_211430328.1">
    <property type="nucleotide sequence ID" value="NZ_CP072649.1"/>
</dbReference>
<organism evidence="1 2">
    <name type="scientific">Chloracidobacterium validum</name>
    <dbReference type="NCBI Taxonomy" id="2821543"/>
    <lineage>
        <taxon>Bacteria</taxon>
        <taxon>Pseudomonadati</taxon>
        <taxon>Acidobacteriota</taxon>
        <taxon>Terriglobia</taxon>
        <taxon>Terriglobales</taxon>
        <taxon>Acidobacteriaceae</taxon>
        <taxon>Chloracidobacterium</taxon>
    </lineage>
</organism>
<evidence type="ECO:0000313" key="2">
    <source>
        <dbReference type="Proteomes" id="UP000676506"/>
    </source>
</evidence>
<accession>A0ABX8BFI4</accession>
<protein>
    <submittedName>
        <fullName evidence="1">Uncharacterized protein</fullName>
    </submittedName>
</protein>
<dbReference type="Proteomes" id="UP000676506">
    <property type="component" value="Chromosome 2"/>
</dbReference>
<name>A0ABX8BFI4_9BACT</name>
<evidence type="ECO:0000313" key="1">
    <source>
        <dbReference type="EMBL" id="QUW04439.1"/>
    </source>
</evidence>
<gene>
    <name evidence="1" type="ORF">J8C06_11620</name>
</gene>